<dbReference type="PANTHER" id="PTHR12151">
    <property type="entry name" value="ELECTRON TRANSPORT PROTIN SCO1/SENC FAMILY MEMBER"/>
    <property type="match status" value="1"/>
</dbReference>
<dbReference type="Pfam" id="PF02630">
    <property type="entry name" value="SCO1-SenC"/>
    <property type="match status" value="1"/>
</dbReference>
<evidence type="ECO:0000313" key="3">
    <source>
        <dbReference type="Proteomes" id="UP000709466"/>
    </source>
</evidence>
<keyword evidence="3" id="KW-1185">Reference proteome</keyword>
<dbReference type="Gene3D" id="3.40.30.10">
    <property type="entry name" value="Glutaredoxin"/>
    <property type="match status" value="1"/>
</dbReference>
<evidence type="ECO:0000256" key="1">
    <source>
        <dbReference type="ARBA" id="ARBA00010996"/>
    </source>
</evidence>
<dbReference type="Proteomes" id="UP000709466">
    <property type="component" value="Unassembled WGS sequence"/>
</dbReference>
<dbReference type="PANTHER" id="PTHR12151:SF25">
    <property type="entry name" value="LINALOOL DEHYDRATASE_ISOMERASE DOMAIN-CONTAINING PROTEIN"/>
    <property type="match status" value="1"/>
</dbReference>
<dbReference type="RefSeq" id="WP_167636312.1">
    <property type="nucleotide sequence ID" value="NZ_JAATOP010000002.1"/>
</dbReference>
<reference evidence="2 3" key="1">
    <citation type="submission" date="2020-03" db="EMBL/GenBank/DDBJ databases">
        <title>Bacterial isolates of synthetic phycosphere.</title>
        <authorList>
            <person name="Fu H."/>
            <person name="Moran M.A."/>
        </authorList>
    </citation>
    <scope>NUCLEOTIDE SEQUENCE [LARGE SCALE GENOMIC DNA]</scope>
    <source>
        <strain evidence="2 3">HF1</strain>
    </source>
</reference>
<evidence type="ECO:0000313" key="2">
    <source>
        <dbReference type="EMBL" id="NIY71419.1"/>
    </source>
</evidence>
<comment type="caution">
    <text evidence="2">The sequence shown here is derived from an EMBL/GenBank/DDBJ whole genome shotgun (WGS) entry which is preliminary data.</text>
</comment>
<organism evidence="2 3">
    <name type="scientific">Marivivens donghaensis</name>
    <dbReference type="NCBI Taxonomy" id="1699413"/>
    <lineage>
        <taxon>Bacteria</taxon>
        <taxon>Pseudomonadati</taxon>
        <taxon>Pseudomonadota</taxon>
        <taxon>Alphaproteobacteria</taxon>
        <taxon>Rhodobacterales</taxon>
        <taxon>Paracoccaceae</taxon>
        <taxon>Marivivens group</taxon>
        <taxon>Marivivens</taxon>
    </lineage>
</organism>
<name>A0ABX0VUF9_9RHOB</name>
<proteinExistence type="inferred from homology"/>
<dbReference type="EMBL" id="JAATOP010000002">
    <property type="protein sequence ID" value="NIY71419.1"/>
    <property type="molecule type" value="Genomic_DNA"/>
</dbReference>
<gene>
    <name evidence="2" type="ORF">HCZ30_03105</name>
</gene>
<comment type="similarity">
    <text evidence="1">Belongs to the SCO1/2 family.</text>
</comment>
<protein>
    <submittedName>
        <fullName evidence="2">SCO family protein</fullName>
    </submittedName>
</protein>
<accession>A0ABX0VUF9</accession>
<sequence>MEKKIAIVAVVVAALFLAGTFIATKMKSTNAALAACGAGAIAGGAVGGPFELVNSNGETVTNEDVITEPSLVYFGYTFCPDICPTDAMRNAVATDLLDEQGTEVTPIFISIDPERDTPEAVGYFANNFHERMIGLTGSIEQTTAASKAYKTYFAKEANGDPDYYLVDHSTYTYLNIPGMGVVDYFSHTDDPETVAERTACIVDAVGAN</sequence>
<dbReference type="InterPro" id="IPR036249">
    <property type="entry name" value="Thioredoxin-like_sf"/>
</dbReference>
<dbReference type="SUPFAM" id="SSF52833">
    <property type="entry name" value="Thioredoxin-like"/>
    <property type="match status" value="1"/>
</dbReference>
<dbReference type="InterPro" id="IPR003782">
    <property type="entry name" value="SCO1/SenC"/>
</dbReference>
<dbReference type="CDD" id="cd02968">
    <property type="entry name" value="SCO"/>
    <property type="match status" value="1"/>
</dbReference>